<evidence type="ECO:0008006" key="3">
    <source>
        <dbReference type="Google" id="ProtNLM"/>
    </source>
</evidence>
<name>A0A1F4V2K8_UNCKA</name>
<reference evidence="1 2" key="1">
    <citation type="journal article" date="2016" name="Nat. Commun.">
        <title>Thousands of microbial genomes shed light on interconnected biogeochemical processes in an aquifer system.</title>
        <authorList>
            <person name="Anantharaman K."/>
            <person name="Brown C.T."/>
            <person name="Hug L.A."/>
            <person name="Sharon I."/>
            <person name="Castelle C.J."/>
            <person name="Probst A.J."/>
            <person name="Thomas B.C."/>
            <person name="Singh A."/>
            <person name="Wilkins M.J."/>
            <person name="Karaoz U."/>
            <person name="Brodie E.L."/>
            <person name="Williams K.H."/>
            <person name="Hubbard S.S."/>
            <person name="Banfield J.F."/>
        </authorList>
    </citation>
    <scope>NUCLEOTIDE SEQUENCE [LARGE SCALE GENOMIC DNA]</scope>
</reference>
<dbReference type="PANTHER" id="PTHR32472:SF10">
    <property type="entry name" value="DNA REPAIR PROTEIN RADA-LIKE PROTEIN"/>
    <property type="match status" value="1"/>
</dbReference>
<evidence type="ECO:0000313" key="1">
    <source>
        <dbReference type="EMBL" id="OGC51417.1"/>
    </source>
</evidence>
<dbReference type="AlphaFoldDB" id="A0A1F4V2K8"/>
<sequence length="145" mass="15734">MEGFRPILFEIQALTMLSKFGNPRRTASGFSVNRLQVLLAIIEKSLGINLSSYDVYLNVAGGLKVNEYAADLAVCLAVISSVKNKPLPSNAAAFGECGLLGEIRRVSYQQKREKEAEKLGYTKVISPENAKTLGQALPIVFSGKI</sequence>
<dbReference type="STRING" id="1802610.A2W32_01155"/>
<comment type="caution">
    <text evidence="1">The sequence shown here is derived from an EMBL/GenBank/DDBJ whole genome shotgun (WGS) entry which is preliminary data.</text>
</comment>
<dbReference type="InterPro" id="IPR020568">
    <property type="entry name" value="Ribosomal_Su5_D2-typ_SF"/>
</dbReference>
<dbReference type="PANTHER" id="PTHR32472">
    <property type="entry name" value="DNA REPAIR PROTEIN RADA"/>
    <property type="match status" value="1"/>
</dbReference>
<dbReference type="SUPFAM" id="SSF54211">
    <property type="entry name" value="Ribosomal protein S5 domain 2-like"/>
    <property type="match status" value="1"/>
</dbReference>
<dbReference type="Pfam" id="PF13541">
    <property type="entry name" value="ChlI"/>
    <property type="match status" value="1"/>
</dbReference>
<dbReference type="GO" id="GO:0000725">
    <property type="term" value="P:recombinational repair"/>
    <property type="evidence" value="ECO:0007669"/>
    <property type="project" value="TreeGrafter"/>
</dbReference>
<dbReference type="EMBL" id="MEUT01000021">
    <property type="protein sequence ID" value="OGC51417.1"/>
    <property type="molecule type" value="Genomic_DNA"/>
</dbReference>
<protein>
    <recommendedName>
        <fullName evidence="3">DNA repair protein RadA</fullName>
    </recommendedName>
</protein>
<dbReference type="Proteomes" id="UP000177371">
    <property type="component" value="Unassembled WGS sequence"/>
</dbReference>
<dbReference type="GO" id="GO:0005829">
    <property type="term" value="C:cytosol"/>
    <property type="evidence" value="ECO:0007669"/>
    <property type="project" value="TreeGrafter"/>
</dbReference>
<gene>
    <name evidence="1" type="ORF">A2W32_01155</name>
</gene>
<dbReference type="Gene3D" id="3.30.230.10">
    <property type="match status" value="1"/>
</dbReference>
<evidence type="ECO:0000313" key="2">
    <source>
        <dbReference type="Proteomes" id="UP000177371"/>
    </source>
</evidence>
<dbReference type="InterPro" id="IPR014721">
    <property type="entry name" value="Ribsml_uS5_D2-typ_fold_subgr"/>
</dbReference>
<accession>A0A1F4V2K8</accession>
<proteinExistence type="predicted"/>
<organism evidence="1 2">
    <name type="scientific">candidate division WWE3 bacterium RBG_16_37_10</name>
    <dbReference type="NCBI Taxonomy" id="1802610"/>
    <lineage>
        <taxon>Bacteria</taxon>
        <taxon>Katanobacteria</taxon>
    </lineage>
</organism>